<comment type="caution">
    <text evidence="2">The sequence shown here is derived from an EMBL/GenBank/DDBJ whole genome shotgun (WGS) entry which is preliminary data.</text>
</comment>
<reference evidence="2" key="1">
    <citation type="submission" date="2020-10" db="EMBL/GenBank/DDBJ databases">
        <authorList>
            <person name="Kikuchi T."/>
        </authorList>
    </citation>
    <scope>NUCLEOTIDE SEQUENCE</scope>
    <source>
        <strain evidence="2">NKZ352</strain>
    </source>
</reference>
<evidence type="ECO:0000313" key="3">
    <source>
        <dbReference type="Proteomes" id="UP000835052"/>
    </source>
</evidence>
<evidence type="ECO:0000313" key="2">
    <source>
        <dbReference type="EMBL" id="CAD6194608.1"/>
    </source>
</evidence>
<dbReference type="Proteomes" id="UP000835052">
    <property type="component" value="Unassembled WGS sequence"/>
</dbReference>
<dbReference type="AlphaFoldDB" id="A0A8S1HJJ3"/>
<evidence type="ECO:0000256" key="1">
    <source>
        <dbReference type="SAM" id="MobiDB-lite"/>
    </source>
</evidence>
<organism evidence="2 3">
    <name type="scientific">Caenorhabditis auriculariae</name>
    <dbReference type="NCBI Taxonomy" id="2777116"/>
    <lineage>
        <taxon>Eukaryota</taxon>
        <taxon>Metazoa</taxon>
        <taxon>Ecdysozoa</taxon>
        <taxon>Nematoda</taxon>
        <taxon>Chromadorea</taxon>
        <taxon>Rhabditida</taxon>
        <taxon>Rhabditina</taxon>
        <taxon>Rhabditomorpha</taxon>
        <taxon>Rhabditoidea</taxon>
        <taxon>Rhabditidae</taxon>
        <taxon>Peloderinae</taxon>
        <taxon>Caenorhabditis</taxon>
    </lineage>
</organism>
<proteinExistence type="predicted"/>
<sequence length="130" mass="14599">MWDQGVARLDPIAHILPSTSLFGDVFYLNDIRFSAKDVTVWEASLSLSPDMSTSCLLEAAESASSADRPNEFEVGVDSPKPIKSVRGIPKLQTIEESPRFRIQEVFESRDHRRQSPPCRILRSSPISRLL</sequence>
<keyword evidence="3" id="KW-1185">Reference proteome</keyword>
<gene>
    <name evidence="2" type="ORF">CAUJ_LOCUS10527</name>
</gene>
<feature type="region of interest" description="Disordered" evidence="1">
    <location>
        <begin position="106"/>
        <end position="130"/>
    </location>
</feature>
<dbReference type="EMBL" id="CAJGYM010000046">
    <property type="protein sequence ID" value="CAD6194608.1"/>
    <property type="molecule type" value="Genomic_DNA"/>
</dbReference>
<accession>A0A8S1HJJ3</accession>
<name>A0A8S1HJJ3_9PELO</name>
<protein>
    <submittedName>
        <fullName evidence="2">Uncharacterized protein</fullName>
    </submittedName>
</protein>